<dbReference type="RefSeq" id="WP_202858213.1">
    <property type="nucleotide sequence ID" value="NZ_JAEUGD010000064.1"/>
</dbReference>
<dbReference type="EMBL" id="JAEUGD010000064">
    <property type="protein sequence ID" value="MBL6448678.1"/>
    <property type="molecule type" value="Genomic_DNA"/>
</dbReference>
<dbReference type="SUPFAM" id="SSF52980">
    <property type="entry name" value="Restriction endonuclease-like"/>
    <property type="match status" value="1"/>
</dbReference>
<protein>
    <submittedName>
        <fullName evidence="2">PD-(D/E)XK nuclease family protein</fullName>
    </submittedName>
</protein>
<proteinExistence type="predicted"/>
<comment type="caution">
    <text evidence="2">The sequence shown here is derived from an EMBL/GenBank/DDBJ whole genome shotgun (WGS) entry which is preliminary data.</text>
</comment>
<keyword evidence="3" id="KW-1185">Reference proteome</keyword>
<dbReference type="InterPro" id="IPR011604">
    <property type="entry name" value="PDDEXK-like_dom_sf"/>
</dbReference>
<evidence type="ECO:0000259" key="1">
    <source>
        <dbReference type="Pfam" id="PF12705"/>
    </source>
</evidence>
<organism evidence="2 3">
    <name type="scientific">Fulvivirga marina</name>
    <dbReference type="NCBI Taxonomy" id="2494733"/>
    <lineage>
        <taxon>Bacteria</taxon>
        <taxon>Pseudomonadati</taxon>
        <taxon>Bacteroidota</taxon>
        <taxon>Cytophagia</taxon>
        <taxon>Cytophagales</taxon>
        <taxon>Fulvivirgaceae</taxon>
        <taxon>Fulvivirga</taxon>
    </lineage>
</organism>
<sequence length="955" mass="111301">MKTFLQQVAQKLVKDHENSLESVTVIFPNRRAGLFFRENIKKQISSPIWSPRILSFQDFIAYQSSSQIADKLFLTHRLFEVYTKIMKTGEGFDRFYYWGQMLLKDFDDIDKYLVNPENLYTNLSRQKQLDLTFDFLQPEQKEIIQRFWQGFDKTKSEEKERFEFVWDRLYKVYANFQKSLKDENLAYEGMQYRYVADNVDKLNLRNIDGPVVFAGFNALNLAEEKIISWFIKNRQASIVWDLDDYYMRNGHQEAGHFLRTYKETNTFASSFPKENPQYLEGEEKQINIIGVPQHVGQAKVVGQKLGELLRDNPEFDLRKIAVVLADEALLFPVLHSLPEEVEAINVTMGFPLAYAPVNSLIEHILDLQKSIRKDPDGHVLYNFKPVLAIIKHPMIMPHNPEGLERLAEDIIKNNKVFLTNADLIGEPVIKSIFKPAEENLITYLSEVLLALHRLSEREENTVEIEYIHHFYQILNRYSELLQAVGQKTDLASFSRLFKQLVRTERLPFTGEPLKGLQIMGVLETRNLDFEYVFVLSMNEDFFPSQGGKHSFVPYNLRKAYGLPNYDQQDAIYAYLFYRLLQRPKNIELYYNTEGNDLGGEEMSRFLQQLIHESNLDINMQVLANYAEVDDTRVIAIEKDDLVMQSLSRFLETAQHPPLKRLSPSALNTYLDCRLMFYFRYVADLYEQDDMDEDVDARSLGNVLHYAMEVLYLDYLSEVGDGPVIEKADIKNLKKRIDDAAVKAFRQQFAVSAERKFYFEGKNIIAKEIIKDFMKSILKLDEQYVPFEFIGAEQKYELDFEIDHDISGESTPIKVGLRGTIDRLDKKNGKVRLIDYKTGQDKHLFESIEELFDRKKKNKAAFQTFYYALLYQYKKEPTDLMVPAVFNKDALFLGEDVMLKHKTMGMVDNAAIFLDEYTTQLKALIGEIFDLSTPFNQTDDEAKCKFCAYSGICERG</sequence>
<dbReference type="Gene3D" id="3.90.320.10">
    <property type="match status" value="1"/>
</dbReference>
<dbReference type="AlphaFoldDB" id="A0A937G1B9"/>
<dbReference type="SUPFAM" id="SSF52540">
    <property type="entry name" value="P-loop containing nucleoside triphosphate hydrolases"/>
    <property type="match status" value="1"/>
</dbReference>
<gene>
    <name evidence="2" type="ORF">JMN32_20365</name>
</gene>
<dbReference type="Pfam" id="PF12705">
    <property type="entry name" value="PDDEXK_1"/>
    <property type="match status" value="1"/>
</dbReference>
<evidence type="ECO:0000313" key="3">
    <source>
        <dbReference type="Proteomes" id="UP000614216"/>
    </source>
</evidence>
<accession>A0A937G1B9</accession>
<dbReference type="InterPro" id="IPR038726">
    <property type="entry name" value="PDDEXK_AddAB-type"/>
</dbReference>
<dbReference type="InterPro" id="IPR027417">
    <property type="entry name" value="P-loop_NTPase"/>
</dbReference>
<evidence type="ECO:0000313" key="2">
    <source>
        <dbReference type="EMBL" id="MBL6448678.1"/>
    </source>
</evidence>
<feature type="domain" description="PD-(D/E)XK endonuclease-like" evidence="1">
    <location>
        <begin position="660"/>
        <end position="953"/>
    </location>
</feature>
<dbReference type="Proteomes" id="UP000614216">
    <property type="component" value="Unassembled WGS sequence"/>
</dbReference>
<dbReference type="Gene3D" id="3.40.50.300">
    <property type="entry name" value="P-loop containing nucleotide triphosphate hydrolases"/>
    <property type="match status" value="1"/>
</dbReference>
<name>A0A937G1B9_9BACT</name>
<dbReference type="InterPro" id="IPR011335">
    <property type="entry name" value="Restrct_endonuc-II-like"/>
</dbReference>
<reference evidence="2" key="1">
    <citation type="submission" date="2021-01" db="EMBL/GenBank/DDBJ databases">
        <title>Fulvivirga kasyanovii gen. nov., sp nov., a novel member of the phylum Bacteroidetes isolated from seawater in a mussel farm.</title>
        <authorList>
            <person name="Zhao L.-H."/>
            <person name="Wang Z.-J."/>
        </authorList>
    </citation>
    <scope>NUCLEOTIDE SEQUENCE</scope>
    <source>
        <strain evidence="2">29W222</strain>
    </source>
</reference>